<dbReference type="GO" id="GO:0003676">
    <property type="term" value="F:nucleic acid binding"/>
    <property type="evidence" value="ECO:0007669"/>
    <property type="project" value="InterPro"/>
</dbReference>
<dbReference type="InterPro" id="IPR052929">
    <property type="entry name" value="RNase_H-like_EbsB-rel"/>
</dbReference>
<proteinExistence type="predicted"/>
<feature type="domain" description="RNase H type-1" evidence="1">
    <location>
        <begin position="76"/>
        <end position="196"/>
    </location>
</feature>
<evidence type="ECO:0000313" key="2">
    <source>
        <dbReference type="EMBL" id="CAL1413900.1"/>
    </source>
</evidence>
<protein>
    <recommendedName>
        <fullName evidence="1">RNase H type-1 domain-containing protein</fullName>
    </recommendedName>
</protein>
<dbReference type="Pfam" id="PF13456">
    <property type="entry name" value="RVT_3"/>
    <property type="match status" value="1"/>
</dbReference>
<accession>A0AAV2GX82</accession>
<sequence length="224" mass="25565">MESEEQIGLFLVGLWFIWEERNCQMWNKKELEENEILGKAERWLTKYLEFQFAAPDQGPRQTPRWKPPEGADFKINVDAAVIADSGTGLGVVVRDRNDSFCFAGVRRSRIQWTPELADIQAIKFGLEVAIEKGFISGEIESDCLREVQQIKKEEMSLTEEGDECEEVKARLDELGGSVTIRFAGREANQVAHIMCRWDDSEYWASRPPIFLVDQLILGSCNISS</sequence>
<dbReference type="InterPro" id="IPR002156">
    <property type="entry name" value="RNaseH_domain"/>
</dbReference>
<dbReference type="GO" id="GO:0004523">
    <property type="term" value="F:RNA-DNA hybrid ribonuclease activity"/>
    <property type="evidence" value="ECO:0007669"/>
    <property type="project" value="InterPro"/>
</dbReference>
<dbReference type="EMBL" id="OZ034822">
    <property type="protein sequence ID" value="CAL1413900.1"/>
    <property type="molecule type" value="Genomic_DNA"/>
</dbReference>
<reference evidence="2 3" key="1">
    <citation type="submission" date="2024-04" db="EMBL/GenBank/DDBJ databases">
        <authorList>
            <person name="Fracassetti M."/>
        </authorList>
    </citation>
    <scope>NUCLEOTIDE SEQUENCE [LARGE SCALE GENOMIC DNA]</scope>
</reference>
<dbReference type="InterPro" id="IPR012337">
    <property type="entry name" value="RNaseH-like_sf"/>
</dbReference>
<dbReference type="AlphaFoldDB" id="A0AAV2GX82"/>
<dbReference type="Gene3D" id="3.30.420.10">
    <property type="entry name" value="Ribonuclease H-like superfamily/Ribonuclease H"/>
    <property type="match status" value="1"/>
</dbReference>
<dbReference type="CDD" id="cd06222">
    <property type="entry name" value="RNase_H_like"/>
    <property type="match status" value="1"/>
</dbReference>
<dbReference type="PANTHER" id="PTHR47074:SF48">
    <property type="entry name" value="POLYNUCLEOTIDYL TRANSFERASE, RIBONUCLEASE H-LIKE SUPERFAMILY PROTEIN"/>
    <property type="match status" value="1"/>
</dbReference>
<gene>
    <name evidence="2" type="ORF">LTRI10_LOCUS53095</name>
</gene>
<dbReference type="InterPro" id="IPR036397">
    <property type="entry name" value="RNaseH_sf"/>
</dbReference>
<organism evidence="2 3">
    <name type="scientific">Linum trigynum</name>
    <dbReference type="NCBI Taxonomy" id="586398"/>
    <lineage>
        <taxon>Eukaryota</taxon>
        <taxon>Viridiplantae</taxon>
        <taxon>Streptophyta</taxon>
        <taxon>Embryophyta</taxon>
        <taxon>Tracheophyta</taxon>
        <taxon>Spermatophyta</taxon>
        <taxon>Magnoliopsida</taxon>
        <taxon>eudicotyledons</taxon>
        <taxon>Gunneridae</taxon>
        <taxon>Pentapetalae</taxon>
        <taxon>rosids</taxon>
        <taxon>fabids</taxon>
        <taxon>Malpighiales</taxon>
        <taxon>Linaceae</taxon>
        <taxon>Linum</taxon>
    </lineage>
</organism>
<evidence type="ECO:0000313" key="3">
    <source>
        <dbReference type="Proteomes" id="UP001497516"/>
    </source>
</evidence>
<name>A0AAV2GX82_9ROSI</name>
<evidence type="ECO:0000259" key="1">
    <source>
        <dbReference type="Pfam" id="PF13456"/>
    </source>
</evidence>
<dbReference type="PANTHER" id="PTHR47074">
    <property type="entry name" value="BNAC02G40300D PROTEIN"/>
    <property type="match status" value="1"/>
</dbReference>
<keyword evidence="3" id="KW-1185">Reference proteome</keyword>
<dbReference type="SUPFAM" id="SSF53098">
    <property type="entry name" value="Ribonuclease H-like"/>
    <property type="match status" value="1"/>
</dbReference>
<dbReference type="Proteomes" id="UP001497516">
    <property type="component" value="Chromosome 9"/>
</dbReference>
<dbReference type="InterPro" id="IPR044730">
    <property type="entry name" value="RNase_H-like_dom_plant"/>
</dbReference>